<keyword evidence="3 6" id="KW-0812">Transmembrane</keyword>
<proteinExistence type="inferred from homology"/>
<feature type="transmembrane region" description="Helical" evidence="6">
    <location>
        <begin position="307"/>
        <end position="332"/>
    </location>
</feature>
<feature type="transmembrane region" description="Helical" evidence="6">
    <location>
        <begin position="12"/>
        <end position="28"/>
    </location>
</feature>
<keyword evidence="5 6" id="KW-0472">Membrane</keyword>
<feature type="transmembrane region" description="Helical" evidence="6">
    <location>
        <begin position="200"/>
        <end position="221"/>
    </location>
</feature>
<evidence type="ECO:0000313" key="7">
    <source>
        <dbReference type="EMBL" id="MDC8771189.1"/>
    </source>
</evidence>
<evidence type="ECO:0000256" key="2">
    <source>
        <dbReference type="ARBA" id="ARBA00009773"/>
    </source>
</evidence>
<dbReference type="InterPro" id="IPR002549">
    <property type="entry name" value="AI-2E-like"/>
</dbReference>
<comment type="caution">
    <text evidence="7">The sequence shown here is derived from an EMBL/GenBank/DDBJ whole genome shotgun (WGS) entry which is preliminary data.</text>
</comment>
<accession>A0ABT5KB76</accession>
<gene>
    <name evidence="7" type="ORF">PRZ03_06370</name>
</gene>
<sequence>MVNEPLNRLRNVVYSSILLLIGGWLLVIGKKTLIPVVAGAAVVYVFVGLTHSLRRLSWRGHLLPLRLSYVLALACIGLALSFIFYLVAANFEQILLRAPAYQQALLVGIQKLAVLMGIENEPTWTTLRQDFFAQINFQSLLGSMVVSVSSLLWAIVVVMLYATFLLVEMRSFPAKVDAIMNSQGGAERARQIGQRINGRIGAYLSLKAILSVLLAGLSWAIMAQYGLEFAPFWALLIGLLNFIPYIGSFLGVLLPLAMGIAQFQDPSIIVPMMLGLSLVQFVIGNFLDPYMMGNSLNLSPLAILISLAVWSELWGVAGAFLAVPITAVIAIICSEFSSTRPVAVLLSQNGRL</sequence>
<dbReference type="RefSeq" id="WP_263533191.1">
    <property type="nucleotide sequence ID" value="NZ_JAQQXT010000003.1"/>
</dbReference>
<keyword evidence="4 6" id="KW-1133">Transmembrane helix</keyword>
<comment type="similarity">
    <text evidence="2">Belongs to the autoinducer-2 exporter (AI-2E) (TC 2.A.86) family.</text>
</comment>
<feature type="transmembrane region" description="Helical" evidence="6">
    <location>
        <begin position="65"/>
        <end position="87"/>
    </location>
</feature>
<feature type="transmembrane region" description="Helical" evidence="6">
    <location>
        <begin position="233"/>
        <end position="256"/>
    </location>
</feature>
<dbReference type="EMBL" id="JAQQXT010000003">
    <property type="protein sequence ID" value="MDC8771189.1"/>
    <property type="molecule type" value="Genomic_DNA"/>
</dbReference>
<dbReference type="PANTHER" id="PTHR21716">
    <property type="entry name" value="TRANSMEMBRANE PROTEIN"/>
    <property type="match status" value="1"/>
</dbReference>
<name>A0ABT5KB76_9BURK</name>
<dbReference type="Proteomes" id="UP001221189">
    <property type="component" value="Unassembled WGS sequence"/>
</dbReference>
<reference evidence="7 8" key="1">
    <citation type="submission" date="2022-10" db="EMBL/GenBank/DDBJ databases">
        <title>Paucibacter sp. hw1 Genome sequencing.</title>
        <authorList>
            <person name="Park S."/>
        </authorList>
    </citation>
    <scope>NUCLEOTIDE SEQUENCE [LARGE SCALE GENOMIC DNA]</scope>
    <source>
        <strain evidence="8">hw1</strain>
    </source>
</reference>
<evidence type="ECO:0000256" key="5">
    <source>
        <dbReference type="ARBA" id="ARBA00023136"/>
    </source>
</evidence>
<feature type="transmembrane region" description="Helical" evidence="6">
    <location>
        <begin position="34"/>
        <end position="53"/>
    </location>
</feature>
<evidence type="ECO:0000256" key="4">
    <source>
        <dbReference type="ARBA" id="ARBA00022989"/>
    </source>
</evidence>
<evidence type="ECO:0000256" key="3">
    <source>
        <dbReference type="ARBA" id="ARBA00022692"/>
    </source>
</evidence>
<feature type="transmembrane region" description="Helical" evidence="6">
    <location>
        <begin position="140"/>
        <end position="167"/>
    </location>
</feature>
<evidence type="ECO:0000313" key="8">
    <source>
        <dbReference type="Proteomes" id="UP001221189"/>
    </source>
</evidence>
<dbReference type="Pfam" id="PF01594">
    <property type="entry name" value="AI-2E_transport"/>
    <property type="match status" value="1"/>
</dbReference>
<protein>
    <submittedName>
        <fullName evidence="7">AI-2E family transporter</fullName>
    </submittedName>
</protein>
<evidence type="ECO:0000256" key="6">
    <source>
        <dbReference type="SAM" id="Phobius"/>
    </source>
</evidence>
<dbReference type="PANTHER" id="PTHR21716:SF64">
    <property type="entry name" value="AI-2 TRANSPORT PROTEIN TQSA"/>
    <property type="match status" value="1"/>
</dbReference>
<organism evidence="7 8">
    <name type="scientific">Roseateles albus</name>
    <dbReference type="NCBI Taxonomy" id="2987525"/>
    <lineage>
        <taxon>Bacteria</taxon>
        <taxon>Pseudomonadati</taxon>
        <taxon>Pseudomonadota</taxon>
        <taxon>Betaproteobacteria</taxon>
        <taxon>Burkholderiales</taxon>
        <taxon>Sphaerotilaceae</taxon>
        <taxon>Roseateles</taxon>
    </lineage>
</organism>
<keyword evidence="8" id="KW-1185">Reference proteome</keyword>
<evidence type="ECO:0000256" key="1">
    <source>
        <dbReference type="ARBA" id="ARBA00004141"/>
    </source>
</evidence>
<comment type="subcellular location">
    <subcellularLocation>
        <location evidence="1">Membrane</location>
        <topology evidence="1">Multi-pass membrane protein</topology>
    </subcellularLocation>
</comment>
<feature type="transmembrane region" description="Helical" evidence="6">
    <location>
        <begin position="268"/>
        <end position="287"/>
    </location>
</feature>